<organism evidence="1">
    <name type="scientific">Salmonella enterica</name>
    <name type="common">Salmonella choleraesuis</name>
    <dbReference type="NCBI Taxonomy" id="28901"/>
    <lineage>
        <taxon>Bacteria</taxon>
        <taxon>Pseudomonadati</taxon>
        <taxon>Pseudomonadota</taxon>
        <taxon>Gammaproteobacteria</taxon>
        <taxon>Enterobacterales</taxon>
        <taxon>Enterobacteriaceae</taxon>
        <taxon>Salmonella</taxon>
    </lineage>
</organism>
<accession>A0A5Z3HNY2</accession>
<name>A0A5Z3HNY2_SALER</name>
<dbReference type="EMBL" id="AAIQKL010000029">
    <property type="protein sequence ID" value="ECH0666064.1"/>
    <property type="molecule type" value="Genomic_DNA"/>
</dbReference>
<evidence type="ECO:0000313" key="1">
    <source>
        <dbReference type="EMBL" id="ECH0666064.1"/>
    </source>
</evidence>
<proteinExistence type="predicted"/>
<reference evidence="1" key="1">
    <citation type="submission" date="2019-07" db="EMBL/GenBank/DDBJ databases">
        <authorList>
            <consortium name="PulseNet: The National Subtyping Network for Foodborne Disease Surveillance"/>
            <person name="Tarr C.L."/>
            <person name="Trees E."/>
            <person name="Katz L.S."/>
            <person name="Carleton-Romer H.A."/>
            <person name="Stroika S."/>
            <person name="Kucerova Z."/>
            <person name="Roache K.F."/>
            <person name="Sabol A.L."/>
            <person name="Besser J."/>
            <person name="Gerner-Smidt P."/>
        </authorList>
    </citation>
    <scope>NUCLEOTIDE SEQUENCE</scope>
    <source>
        <strain evidence="1">PNUSAS083893</strain>
    </source>
</reference>
<protein>
    <submittedName>
        <fullName evidence="1">Antirestriction protein ArdR</fullName>
    </submittedName>
</protein>
<gene>
    <name evidence="1" type="ORF">FPD21_23095</name>
</gene>
<sequence>MDYIKIATKWRNDQLSEMYWITGVVLIWEGRVYGWKDKLRDARHERPGAVAVDCHGNVFRAEGGNDYDGAAVWVVYSS</sequence>
<dbReference type="AlphaFoldDB" id="A0A5Z3HNY2"/>
<comment type="caution">
    <text evidence="1">The sequence shown here is derived from an EMBL/GenBank/DDBJ whole genome shotgun (WGS) entry which is preliminary data.</text>
</comment>